<comment type="PTM">
    <text evidence="7">Binds 1 heme group per subunit.</text>
</comment>
<dbReference type="Pfam" id="PF01322">
    <property type="entry name" value="Cytochrom_C_2"/>
    <property type="match status" value="1"/>
</dbReference>
<dbReference type="GO" id="GO:0022900">
    <property type="term" value="P:electron transport chain"/>
    <property type="evidence" value="ECO:0007669"/>
    <property type="project" value="InterPro"/>
</dbReference>
<name>A0A7D5I0V5_9PSED</name>
<dbReference type="GO" id="GO:0042597">
    <property type="term" value="C:periplasmic space"/>
    <property type="evidence" value="ECO:0007669"/>
    <property type="project" value="InterPro"/>
</dbReference>
<feature type="signal peptide" evidence="8">
    <location>
        <begin position="1"/>
        <end position="20"/>
    </location>
</feature>
<feature type="chain" id="PRO_5028888936" evidence="8">
    <location>
        <begin position="21"/>
        <end position="149"/>
    </location>
</feature>
<dbReference type="InterPro" id="IPR012127">
    <property type="entry name" value="Cyt_c_prime"/>
</dbReference>
<sequence>MSLKRLSVVLLACMVLCACGGVDPDSPLGKRKAIFKQMLHTSEDMNGMLLGRLAFDAPTFAASAVKLDGLAHQPWQHFPQVREQDHTSAKPEVWERQARFQALARSLEGATGELVVASRAQPLKDLDLDKPMQKVENACKACHREFRDH</sequence>
<feature type="binding site" description="covalent" evidence="7">
    <location>
        <position position="139"/>
    </location>
    <ligand>
        <name>heme c</name>
        <dbReference type="ChEBI" id="CHEBI:61717"/>
    </ligand>
</feature>
<dbReference type="PROSITE" id="PS51009">
    <property type="entry name" value="CYTCII"/>
    <property type="match status" value="1"/>
</dbReference>
<evidence type="ECO:0000313" key="10">
    <source>
        <dbReference type="Proteomes" id="UP000509568"/>
    </source>
</evidence>
<dbReference type="AlphaFoldDB" id="A0A7D5I0V5"/>
<dbReference type="InterPro" id="IPR010980">
    <property type="entry name" value="Cyt_c/b562"/>
</dbReference>
<dbReference type="InterPro" id="IPR002321">
    <property type="entry name" value="Cyt_c_II"/>
</dbReference>
<gene>
    <name evidence="9" type="ORF">HWQ56_26895</name>
</gene>
<evidence type="ECO:0000256" key="7">
    <source>
        <dbReference type="PIRSR" id="PIRSR000027-2"/>
    </source>
</evidence>
<reference evidence="9 10" key="1">
    <citation type="submission" date="2020-06" db="EMBL/GenBank/DDBJ databases">
        <title>Pseudomonas eucalypticola sp. nov., an endophyte of Eucalyptus dunnii leaves with biocontrol ability of eucalyptus leaf blight.</title>
        <authorList>
            <person name="Liu Y."/>
            <person name="Song Z."/>
            <person name="Zeng H."/>
            <person name="Lu M."/>
            <person name="Wang X."/>
            <person name="Lian X."/>
            <person name="Zhang Q."/>
        </authorList>
    </citation>
    <scope>NUCLEOTIDE SEQUENCE [LARGE SCALE GENOMIC DNA]</scope>
    <source>
        <strain evidence="9 10">NP-1</strain>
    </source>
</reference>
<dbReference type="KEGG" id="pez:HWQ56_26895"/>
<keyword evidence="1" id="KW-0813">Transport</keyword>
<protein>
    <submittedName>
        <fullName evidence="9">Cytochrome c</fullName>
    </submittedName>
</protein>
<dbReference type="Proteomes" id="UP000509568">
    <property type="component" value="Chromosome"/>
</dbReference>
<evidence type="ECO:0000256" key="4">
    <source>
        <dbReference type="ARBA" id="ARBA00022982"/>
    </source>
</evidence>
<feature type="binding site" description="covalent" evidence="7">
    <location>
        <position position="142"/>
    </location>
    <ligand>
        <name>heme c</name>
        <dbReference type="ChEBI" id="CHEBI:61717"/>
    </ligand>
</feature>
<evidence type="ECO:0000256" key="2">
    <source>
        <dbReference type="ARBA" id="ARBA00022617"/>
    </source>
</evidence>
<evidence type="ECO:0000313" key="9">
    <source>
        <dbReference type="EMBL" id="QKZ07211.1"/>
    </source>
</evidence>
<accession>A0A7D5I0V5</accession>
<evidence type="ECO:0000256" key="1">
    <source>
        <dbReference type="ARBA" id="ARBA00022448"/>
    </source>
</evidence>
<dbReference type="GO" id="GO:0020037">
    <property type="term" value="F:heme binding"/>
    <property type="evidence" value="ECO:0007669"/>
    <property type="project" value="InterPro"/>
</dbReference>
<evidence type="ECO:0000256" key="6">
    <source>
        <dbReference type="PIRSR" id="PIRSR000027-1"/>
    </source>
</evidence>
<feature type="binding site" description="axial binding residue" evidence="6">
    <location>
        <position position="143"/>
    </location>
    <ligand>
        <name>heme c</name>
        <dbReference type="ChEBI" id="CHEBI:61717"/>
    </ligand>
    <ligandPart>
        <name>Fe</name>
        <dbReference type="ChEBI" id="CHEBI:18248"/>
    </ligandPart>
</feature>
<keyword evidence="3 6" id="KW-0479">Metal-binding</keyword>
<dbReference type="EMBL" id="CP056030">
    <property type="protein sequence ID" value="QKZ07211.1"/>
    <property type="molecule type" value="Genomic_DNA"/>
</dbReference>
<evidence type="ECO:0000256" key="8">
    <source>
        <dbReference type="SAM" id="SignalP"/>
    </source>
</evidence>
<dbReference type="PROSITE" id="PS51257">
    <property type="entry name" value="PROKAR_LIPOPROTEIN"/>
    <property type="match status" value="1"/>
</dbReference>
<evidence type="ECO:0000256" key="3">
    <source>
        <dbReference type="ARBA" id="ARBA00022723"/>
    </source>
</evidence>
<dbReference type="GO" id="GO:0005506">
    <property type="term" value="F:iron ion binding"/>
    <property type="evidence" value="ECO:0007669"/>
    <property type="project" value="InterPro"/>
</dbReference>
<dbReference type="SUPFAM" id="SSF47175">
    <property type="entry name" value="Cytochromes"/>
    <property type="match status" value="1"/>
</dbReference>
<keyword evidence="8" id="KW-0732">Signal</keyword>
<keyword evidence="4" id="KW-0249">Electron transport</keyword>
<dbReference type="RefSeq" id="WP_176572157.1">
    <property type="nucleotide sequence ID" value="NZ_CP056030.1"/>
</dbReference>
<proteinExistence type="predicted"/>
<keyword evidence="2 7" id="KW-0349">Heme</keyword>
<organism evidence="9 10">
    <name type="scientific">Pseudomonas eucalypticola</name>
    <dbReference type="NCBI Taxonomy" id="2599595"/>
    <lineage>
        <taxon>Bacteria</taxon>
        <taxon>Pseudomonadati</taxon>
        <taxon>Pseudomonadota</taxon>
        <taxon>Gammaproteobacteria</taxon>
        <taxon>Pseudomonadales</taxon>
        <taxon>Pseudomonadaceae</taxon>
        <taxon>Pseudomonas</taxon>
    </lineage>
</organism>
<dbReference type="Gene3D" id="1.20.120.10">
    <property type="entry name" value="Cytochrome c/b562"/>
    <property type="match status" value="1"/>
</dbReference>
<evidence type="ECO:0000256" key="5">
    <source>
        <dbReference type="ARBA" id="ARBA00023004"/>
    </source>
</evidence>
<dbReference type="GO" id="GO:0009055">
    <property type="term" value="F:electron transfer activity"/>
    <property type="evidence" value="ECO:0007669"/>
    <property type="project" value="InterPro"/>
</dbReference>
<keyword evidence="10" id="KW-1185">Reference proteome</keyword>
<dbReference type="PIRSF" id="PIRSF000027">
    <property type="entry name" value="Cytc_c_prime"/>
    <property type="match status" value="1"/>
</dbReference>
<keyword evidence="5 6" id="KW-0408">Iron</keyword>